<keyword evidence="1 2" id="KW-0732">Signal</keyword>
<evidence type="ECO:0000313" key="4">
    <source>
        <dbReference type="EMBL" id="TCS32731.1"/>
    </source>
</evidence>
<dbReference type="Proteomes" id="UP000295382">
    <property type="component" value="Unassembled WGS sequence"/>
</dbReference>
<gene>
    <name evidence="4" type="ORF">EDC30_1203</name>
</gene>
<accession>A0A4R3HQ34</accession>
<feature type="signal peptide" evidence="2">
    <location>
        <begin position="1"/>
        <end position="18"/>
    </location>
</feature>
<feature type="domain" description="Solute-binding protein family 3/N-terminal" evidence="3">
    <location>
        <begin position="52"/>
        <end position="281"/>
    </location>
</feature>
<evidence type="ECO:0000313" key="5">
    <source>
        <dbReference type="Proteomes" id="UP000295382"/>
    </source>
</evidence>
<name>A0A4R3HQ34_PAULE</name>
<dbReference type="PANTHER" id="PTHR35936">
    <property type="entry name" value="MEMBRANE-BOUND LYTIC MUREIN TRANSGLYCOSYLASE F"/>
    <property type="match status" value="1"/>
</dbReference>
<dbReference type="SMART" id="SM00062">
    <property type="entry name" value="PBPb"/>
    <property type="match status" value="1"/>
</dbReference>
<dbReference type="Gene3D" id="3.40.190.10">
    <property type="entry name" value="Periplasmic binding protein-like II"/>
    <property type="match status" value="2"/>
</dbReference>
<dbReference type="EMBL" id="SLZQ01000020">
    <property type="protein sequence ID" value="TCS32731.1"/>
    <property type="molecule type" value="Genomic_DNA"/>
</dbReference>
<reference evidence="4 5" key="1">
    <citation type="submission" date="2019-03" db="EMBL/GenBank/DDBJ databases">
        <title>Genomic Encyclopedia of Type Strains, Phase IV (KMG-IV): sequencing the most valuable type-strain genomes for metagenomic binning, comparative biology and taxonomic classification.</title>
        <authorList>
            <person name="Goeker M."/>
        </authorList>
    </citation>
    <scope>NUCLEOTIDE SEQUENCE [LARGE SCALE GENOMIC DNA]</scope>
    <source>
        <strain evidence="4 5">DSM 7445</strain>
    </source>
</reference>
<protein>
    <submittedName>
        <fullName evidence="4">Polar amino acid transport system substrate-binding protein</fullName>
    </submittedName>
</protein>
<evidence type="ECO:0000256" key="1">
    <source>
        <dbReference type="ARBA" id="ARBA00022729"/>
    </source>
</evidence>
<dbReference type="AlphaFoldDB" id="A0A4R3HQ34"/>
<evidence type="ECO:0000259" key="3">
    <source>
        <dbReference type="SMART" id="SM00062"/>
    </source>
</evidence>
<evidence type="ECO:0000256" key="2">
    <source>
        <dbReference type="SAM" id="SignalP"/>
    </source>
</evidence>
<comment type="caution">
    <text evidence="4">The sequence shown here is derived from an EMBL/GenBank/DDBJ whole genome shotgun (WGS) entry which is preliminary data.</text>
</comment>
<dbReference type="SUPFAM" id="SSF53850">
    <property type="entry name" value="Periplasmic binding protein-like II"/>
    <property type="match status" value="1"/>
</dbReference>
<keyword evidence="5" id="KW-1185">Reference proteome</keyword>
<dbReference type="InterPro" id="IPR001638">
    <property type="entry name" value="Solute-binding_3/MltF_N"/>
</dbReference>
<proteinExistence type="predicted"/>
<organism evidence="4 5">
    <name type="scientific">Paucimonas lemoignei</name>
    <name type="common">Pseudomonas lemoignei</name>
    <dbReference type="NCBI Taxonomy" id="29443"/>
    <lineage>
        <taxon>Bacteria</taxon>
        <taxon>Pseudomonadati</taxon>
        <taxon>Pseudomonadota</taxon>
        <taxon>Betaproteobacteria</taxon>
        <taxon>Burkholderiales</taxon>
        <taxon>Burkholderiaceae</taxon>
        <taxon>Paucimonas</taxon>
    </lineage>
</organism>
<feature type="chain" id="PRO_5020411529" evidence="2">
    <location>
        <begin position="19"/>
        <end position="286"/>
    </location>
</feature>
<dbReference type="RefSeq" id="WP_243656864.1">
    <property type="nucleotide sequence ID" value="NZ_SLZQ01000020.1"/>
</dbReference>
<dbReference type="PANTHER" id="PTHR35936:SF17">
    <property type="entry name" value="ARGININE-BINDING EXTRACELLULAR PROTEIN ARTP"/>
    <property type="match status" value="1"/>
</dbReference>
<sequence>MKLSSHLPSSAMPLPAGAAALVMAAATAVTGLGMALPATAADTLAQARQRGELRIGMAYVAPEYAAGAKFRTPEGIEHALAQDLAQRLQVKAVPLQQTADKHRASPAKARKADLQLLVAPAGASSARADVAAVPTGYVAAPMAIMRTDTTIKSWEQLKGRSVCVTQSGRYAGLAARYGATEKSYKAAADALLALRTGACDATIHDAALLEELLKLPEWKKFSARLTPLGGAPLVIILPKDDDKARAWATQVTQDWQARGYLQQQLRLMARNIAFEVYLDQDVPDCH</sequence>